<dbReference type="InterPro" id="IPR033985">
    <property type="entry name" value="SusD-like_N"/>
</dbReference>
<organism evidence="2 3">
    <name type="scientific">Parapedobacter indicus</name>
    <dbReference type="NCBI Taxonomy" id="1477437"/>
    <lineage>
        <taxon>Bacteria</taxon>
        <taxon>Pseudomonadati</taxon>
        <taxon>Bacteroidota</taxon>
        <taxon>Sphingobacteriia</taxon>
        <taxon>Sphingobacteriales</taxon>
        <taxon>Sphingobacteriaceae</taxon>
        <taxon>Parapedobacter</taxon>
    </lineage>
</organism>
<dbReference type="SUPFAM" id="SSF48452">
    <property type="entry name" value="TPR-like"/>
    <property type="match status" value="1"/>
</dbReference>
<dbReference type="EMBL" id="FOQO01000014">
    <property type="protein sequence ID" value="SFJ82434.1"/>
    <property type="molecule type" value="Genomic_DNA"/>
</dbReference>
<evidence type="ECO:0000313" key="3">
    <source>
        <dbReference type="Proteomes" id="UP000198670"/>
    </source>
</evidence>
<dbReference type="GO" id="GO:0009279">
    <property type="term" value="C:cell outer membrane"/>
    <property type="evidence" value="ECO:0007669"/>
    <property type="project" value="UniProtKB-SubCell"/>
</dbReference>
<dbReference type="Gene3D" id="1.25.40.390">
    <property type="match status" value="1"/>
</dbReference>
<protein>
    <submittedName>
        <fullName evidence="2">SusD family protein</fullName>
    </submittedName>
</protein>
<evidence type="ECO:0000259" key="1">
    <source>
        <dbReference type="Pfam" id="PF14322"/>
    </source>
</evidence>
<dbReference type="Proteomes" id="UP000198670">
    <property type="component" value="Unassembled WGS sequence"/>
</dbReference>
<dbReference type="InterPro" id="IPR011990">
    <property type="entry name" value="TPR-like_helical_dom_sf"/>
</dbReference>
<gene>
    <name evidence="2" type="ORF">SAMN05444682_114163</name>
</gene>
<dbReference type="AlphaFoldDB" id="A0A1I3UG27"/>
<dbReference type="STRING" id="1477437.SAMN05444682_114163"/>
<sequence>MYALISGSLLAASCNSYLDLKPDKKMAVPSSASDLQLMLDNYNLFNSNYPYAFGIMADDYFVTTEHWAALSNQMTRNLYIWQPDENTAEFWSRPYTNIYTLNVVLEEAERIVTDPWESAAMTTVKGSALFLRAIQYFALSQLFTKPYQAEQADNILGLPLHTQADYSVKSVRASLSDTYELIIHDLEQAIRLLPERSSLESRPSKVAAYGMLSKVYLSMCDYEKAGHYADSCLSRYDRLLDYNLLDTTANAPIPEFNEEVLFQMRSTRQSILINSRAKVDTTLYRLYDKRDIRSRLFFVHNPDSSIAFKGDYDGRGISSNGYVFSGVITDEMFLIRSECHARQNQLEKAADDLNHLLATRWETGKFEPLRFLTADEAITAILEERRKQLLFRDSRWIDIRRLSLDPKYAITPTRQIEGRTYSLDPPDGYVLLIPNYVIERSGIQQN</sequence>
<evidence type="ECO:0000313" key="2">
    <source>
        <dbReference type="EMBL" id="SFJ82434.1"/>
    </source>
</evidence>
<feature type="domain" description="SusD-like N-terminal" evidence="1">
    <location>
        <begin position="17"/>
        <end position="217"/>
    </location>
</feature>
<accession>A0A1I3UG27</accession>
<proteinExistence type="predicted"/>
<keyword evidence="3" id="KW-1185">Reference proteome</keyword>
<name>A0A1I3UG27_9SPHI</name>
<reference evidence="2 3" key="1">
    <citation type="submission" date="2016-10" db="EMBL/GenBank/DDBJ databases">
        <authorList>
            <person name="de Groot N.N."/>
        </authorList>
    </citation>
    <scope>NUCLEOTIDE SEQUENCE [LARGE SCALE GENOMIC DNA]</scope>
    <source>
        <strain evidence="2 3">RK1</strain>
    </source>
</reference>
<dbReference type="Pfam" id="PF14322">
    <property type="entry name" value="SusD-like_3"/>
    <property type="match status" value="1"/>
</dbReference>